<dbReference type="InterPro" id="IPR001680">
    <property type="entry name" value="WD40_rpt"/>
</dbReference>
<dbReference type="GO" id="GO:0019882">
    <property type="term" value="P:antigen processing and presentation"/>
    <property type="evidence" value="ECO:0007669"/>
    <property type="project" value="TreeGrafter"/>
</dbReference>
<name>A0A0P7ULV4_SCLFO</name>
<reference evidence="2 3" key="1">
    <citation type="submission" date="2015-08" db="EMBL/GenBank/DDBJ databases">
        <title>The genome of the Asian arowana (Scleropages formosus).</title>
        <authorList>
            <person name="Tan M.H."/>
            <person name="Gan H.M."/>
            <person name="Croft L.J."/>
            <person name="Austin C.M."/>
        </authorList>
    </citation>
    <scope>NUCLEOTIDE SEQUENCE [LARGE SCALE GENOMIC DNA]</scope>
    <source>
        <strain evidence="2">Aro1</strain>
    </source>
</reference>
<organism evidence="2 3">
    <name type="scientific">Scleropages formosus</name>
    <name type="common">Asian bonytongue</name>
    <name type="synonym">Osteoglossum formosum</name>
    <dbReference type="NCBI Taxonomy" id="113540"/>
    <lineage>
        <taxon>Eukaryota</taxon>
        <taxon>Metazoa</taxon>
        <taxon>Chordata</taxon>
        <taxon>Craniata</taxon>
        <taxon>Vertebrata</taxon>
        <taxon>Euteleostomi</taxon>
        <taxon>Actinopterygii</taxon>
        <taxon>Neopterygii</taxon>
        <taxon>Teleostei</taxon>
        <taxon>Osteoglossocephala</taxon>
        <taxon>Osteoglossomorpha</taxon>
        <taxon>Osteoglossiformes</taxon>
        <taxon>Osteoglossidae</taxon>
        <taxon>Scleropages</taxon>
    </lineage>
</organism>
<evidence type="ECO:0000256" key="1">
    <source>
        <dbReference type="ARBA" id="ARBA00022574"/>
    </source>
</evidence>
<gene>
    <name evidence="2" type="ORF">Z043_121457</name>
</gene>
<accession>A0A0P7ULV4</accession>
<evidence type="ECO:0000313" key="2">
    <source>
        <dbReference type="EMBL" id="KPP60536.1"/>
    </source>
</evidence>
<dbReference type="EMBL" id="JARO02010650">
    <property type="protein sequence ID" value="KPP60536.1"/>
    <property type="molecule type" value="Genomic_DNA"/>
</dbReference>
<dbReference type="Proteomes" id="UP000034805">
    <property type="component" value="Unassembled WGS sequence"/>
</dbReference>
<dbReference type="Pfam" id="PF00400">
    <property type="entry name" value="WD40"/>
    <property type="match status" value="1"/>
</dbReference>
<evidence type="ECO:0000313" key="3">
    <source>
        <dbReference type="Proteomes" id="UP000034805"/>
    </source>
</evidence>
<proteinExistence type="predicted"/>
<dbReference type="Gene3D" id="2.130.10.10">
    <property type="entry name" value="YVTN repeat-like/Quinoprotein amine dehydrogenase"/>
    <property type="match status" value="1"/>
</dbReference>
<dbReference type="SUPFAM" id="SSF50978">
    <property type="entry name" value="WD40 repeat-like"/>
    <property type="match status" value="1"/>
</dbReference>
<dbReference type="InterPro" id="IPR015943">
    <property type="entry name" value="WD40/YVTN_repeat-like_dom_sf"/>
</dbReference>
<sequence>MKGQLLSWINTSCGPEGNILCCCFTQRHEWDSRNVIVTGCADGIVRIWKTEYSRTQLPAEHVQPSSHESALAAPEEAGKAWERHLVLCQELNRSQAVSRRRYRNNPAVTALAVSRTHSTLLVGDAWGRVFSWFCEG</sequence>
<dbReference type="PANTHER" id="PTHR46108">
    <property type="entry name" value="BLUE CHEESE"/>
    <property type="match status" value="1"/>
</dbReference>
<protein>
    <submittedName>
        <fullName evidence="2">Uncharacterized protein</fullName>
    </submittedName>
</protein>
<dbReference type="InterPro" id="IPR051944">
    <property type="entry name" value="BEACH_domain_protein"/>
</dbReference>
<dbReference type="InterPro" id="IPR036322">
    <property type="entry name" value="WD40_repeat_dom_sf"/>
</dbReference>
<keyword evidence="1" id="KW-0853">WD repeat</keyword>
<comment type="caution">
    <text evidence="2">The sequence shown here is derived from an EMBL/GenBank/DDBJ whole genome shotgun (WGS) entry which is preliminary data.</text>
</comment>
<dbReference type="PANTHER" id="PTHR46108:SF3">
    <property type="entry name" value="WD REPEAT- AND FYVE DOMAIN-CONTAINING PROTEIN 4"/>
    <property type="match status" value="1"/>
</dbReference>
<dbReference type="AlphaFoldDB" id="A0A0P7ULV4"/>